<evidence type="ECO:0000256" key="1">
    <source>
        <dbReference type="SAM" id="Phobius"/>
    </source>
</evidence>
<keyword evidence="1" id="KW-1133">Transmembrane helix</keyword>
<sequence>MKVPNNWDEAVGLGGKLLWVLTRIHVISLAIGAVGMIGVQLLTGFWTFRSEHQAIIRAHYEETLEAHKAFQRQIERYNSVFEGNTVQPVDAAEAFDEAAPSAVREIQGARSFDDAAQAYIREINEVSRLLPGTDNEVADYIDAITALRKFYVVNDPPEVGSLEWISFYGQFRLDLDQYIQSRDAYLEELASEVGSYWRAVRNS</sequence>
<evidence type="ECO:0000313" key="2">
    <source>
        <dbReference type="EMBL" id="SLN28618.1"/>
    </source>
</evidence>
<accession>A0A1X6YRS0</accession>
<organism evidence="2 3">
    <name type="scientific">Pseudooceanicola marinus</name>
    <dbReference type="NCBI Taxonomy" id="396013"/>
    <lineage>
        <taxon>Bacteria</taxon>
        <taxon>Pseudomonadati</taxon>
        <taxon>Pseudomonadota</taxon>
        <taxon>Alphaproteobacteria</taxon>
        <taxon>Rhodobacterales</taxon>
        <taxon>Paracoccaceae</taxon>
        <taxon>Pseudooceanicola</taxon>
    </lineage>
</organism>
<keyword evidence="1" id="KW-0472">Membrane</keyword>
<dbReference type="AlphaFoldDB" id="A0A1X6YRS0"/>
<dbReference type="EMBL" id="FWFN01000002">
    <property type="protein sequence ID" value="SLN28618.1"/>
    <property type="molecule type" value="Genomic_DNA"/>
</dbReference>
<evidence type="ECO:0000313" key="3">
    <source>
        <dbReference type="Proteomes" id="UP000193963"/>
    </source>
</evidence>
<name>A0A1X6YRS0_9RHOB</name>
<protein>
    <submittedName>
        <fullName evidence="2">Uncharacterized protein</fullName>
    </submittedName>
</protein>
<gene>
    <name evidence="2" type="ORF">PSM7751_01128</name>
</gene>
<keyword evidence="3" id="KW-1185">Reference proteome</keyword>
<reference evidence="3" key="1">
    <citation type="submission" date="2017-03" db="EMBL/GenBank/DDBJ databases">
        <authorList>
            <person name="Rodrigo-Torres L."/>
            <person name="Arahal R.D."/>
            <person name="Lucena T."/>
        </authorList>
    </citation>
    <scope>NUCLEOTIDE SEQUENCE [LARGE SCALE GENOMIC DNA]</scope>
    <source>
        <strain evidence="3">CECT 7751</strain>
    </source>
</reference>
<keyword evidence="1" id="KW-0812">Transmembrane</keyword>
<proteinExistence type="predicted"/>
<dbReference type="Proteomes" id="UP000193963">
    <property type="component" value="Unassembled WGS sequence"/>
</dbReference>
<feature type="transmembrane region" description="Helical" evidence="1">
    <location>
        <begin position="24"/>
        <end position="48"/>
    </location>
</feature>